<dbReference type="GO" id="GO:0006629">
    <property type="term" value="P:lipid metabolic process"/>
    <property type="evidence" value="ECO:0007669"/>
    <property type="project" value="TreeGrafter"/>
</dbReference>
<dbReference type="GO" id="GO:0000302">
    <property type="term" value="P:response to reactive oxygen species"/>
    <property type="evidence" value="ECO:0007669"/>
    <property type="project" value="TreeGrafter"/>
</dbReference>
<dbReference type="InterPro" id="IPR022272">
    <property type="entry name" value="Lipocalin_CS"/>
</dbReference>
<keyword evidence="2" id="KW-0732">Signal</keyword>
<dbReference type="PANTHER" id="PTHR10612">
    <property type="entry name" value="APOLIPOPROTEIN D"/>
    <property type="match status" value="1"/>
</dbReference>
<reference evidence="3 4" key="1">
    <citation type="journal article" date="2019" name="PLoS Biol.">
        <title>Sex chromosomes control vertical transmission of feminizing Wolbachia symbionts in an isopod.</title>
        <authorList>
            <person name="Becking T."/>
            <person name="Chebbi M.A."/>
            <person name="Giraud I."/>
            <person name="Moumen B."/>
            <person name="Laverre T."/>
            <person name="Caubet Y."/>
            <person name="Peccoud J."/>
            <person name="Gilbert C."/>
            <person name="Cordaux R."/>
        </authorList>
    </citation>
    <scope>NUCLEOTIDE SEQUENCE [LARGE SCALE GENOMIC DNA]</scope>
    <source>
        <strain evidence="3">ANa2</strain>
        <tissue evidence="3">Whole body excluding digestive tract and cuticle</tissue>
    </source>
</reference>
<dbReference type="PROSITE" id="PS00213">
    <property type="entry name" value="LIPOCALIN"/>
    <property type="match status" value="1"/>
</dbReference>
<dbReference type="PANTHER" id="PTHR10612:SF49">
    <property type="entry name" value="APOLIPOPROTEIN D-LIKE PROTEIN"/>
    <property type="match status" value="1"/>
</dbReference>
<dbReference type="SUPFAM" id="SSF50814">
    <property type="entry name" value="Lipocalins"/>
    <property type="match status" value="1"/>
</dbReference>
<dbReference type="Proteomes" id="UP000326759">
    <property type="component" value="Unassembled WGS sequence"/>
</dbReference>
<dbReference type="InterPro" id="IPR012674">
    <property type="entry name" value="Calycin"/>
</dbReference>
<dbReference type="Gene3D" id="2.40.128.20">
    <property type="match status" value="1"/>
</dbReference>
<evidence type="ECO:0000313" key="4">
    <source>
        <dbReference type="Proteomes" id="UP000326759"/>
    </source>
</evidence>
<feature type="region of interest" description="Disordered" evidence="1">
    <location>
        <begin position="251"/>
        <end position="271"/>
    </location>
</feature>
<keyword evidence="4" id="KW-1185">Reference proteome</keyword>
<dbReference type="OrthoDB" id="6728016at2759"/>
<dbReference type="EMBL" id="SEYY01000470">
    <property type="protein sequence ID" value="KAB7507166.1"/>
    <property type="molecule type" value="Genomic_DNA"/>
</dbReference>
<evidence type="ECO:0000313" key="3">
    <source>
        <dbReference type="EMBL" id="KAB7507166.1"/>
    </source>
</evidence>
<evidence type="ECO:0000256" key="2">
    <source>
        <dbReference type="SAM" id="SignalP"/>
    </source>
</evidence>
<dbReference type="GO" id="GO:0005737">
    <property type="term" value="C:cytoplasm"/>
    <property type="evidence" value="ECO:0007669"/>
    <property type="project" value="TreeGrafter"/>
</dbReference>
<gene>
    <name evidence="3" type="primary">APOD_1</name>
    <name evidence="3" type="ORF">Anas_01113</name>
</gene>
<feature type="signal peptide" evidence="2">
    <location>
        <begin position="1"/>
        <end position="18"/>
    </location>
</feature>
<evidence type="ECO:0000256" key="1">
    <source>
        <dbReference type="SAM" id="MobiDB-lite"/>
    </source>
</evidence>
<keyword evidence="3" id="KW-0449">Lipoprotein</keyword>
<name>A0A5N5TLY5_9CRUS</name>
<accession>A0A5N5TLY5</accession>
<comment type="caution">
    <text evidence="3">The sequence shown here is derived from an EMBL/GenBank/DDBJ whole genome shotgun (WGS) entry which is preliminary data.</text>
</comment>
<dbReference type="AlphaFoldDB" id="A0A5N5TLY5"/>
<proteinExistence type="predicted"/>
<organism evidence="3 4">
    <name type="scientific">Armadillidium nasatum</name>
    <dbReference type="NCBI Taxonomy" id="96803"/>
    <lineage>
        <taxon>Eukaryota</taxon>
        <taxon>Metazoa</taxon>
        <taxon>Ecdysozoa</taxon>
        <taxon>Arthropoda</taxon>
        <taxon>Crustacea</taxon>
        <taxon>Multicrustacea</taxon>
        <taxon>Malacostraca</taxon>
        <taxon>Eumalacostraca</taxon>
        <taxon>Peracarida</taxon>
        <taxon>Isopoda</taxon>
        <taxon>Oniscidea</taxon>
        <taxon>Crinocheta</taxon>
        <taxon>Armadillidiidae</taxon>
        <taxon>Armadillidium</taxon>
    </lineage>
</organism>
<feature type="chain" id="PRO_5024467121" evidence="2">
    <location>
        <begin position="19"/>
        <end position="271"/>
    </location>
</feature>
<sequence>MTFKLLCVLAIIVASASAHDWGMGSCPSVAPMSNLSIEKFLGLWYVIEQFDTSSTCLTLNFQRTSETSLSITKNRQFYILDRAGLDHTNSYSGTLDIPYANNQGLLRVKWPLNAAGKGDYIIFDTDYEKYAGVYDCQQIAFFLYRQSAAILSRTPHLDPMYTDRVKRRLESFKVDTEEFNVIDHNITCKGKDQTDLNINVDKDTFKNIFSSTADTLKDAANKGSSQEEFRTLHTQLLTEVKTFTTNEAVKEPAEGVNKPSPHLNDVEILEK</sequence>
<protein>
    <submittedName>
        <fullName evidence="3">Apolipoprotein D</fullName>
    </submittedName>
</protein>